<evidence type="ECO:0000313" key="10">
    <source>
        <dbReference type="EMBL" id="CAF1207905.1"/>
    </source>
</evidence>
<dbReference type="GO" id="GO:0005634">
    <property type="term" value="C:nucleus"/>
    <property type="evidence" value="ECO:0007669"/>
    <property type="project" value="UniProtKB-SubCell"/>
</dbReference>
<dbReference type="Proteomes" id="UP000663870">
    <property type="component" value="Unassembled WGS sequence"/>
</dbReference>
<dbReference type="EMBL" id="CAJNOH010000459">
    <property type="protein sequence ID" value="CAF1046592.1"/>
    <property type="molecule type" value="Genomic_DNA"/>
</dbReference>
<protein>
    <recommendedName>
        <fullName evidence="8">Homeobox domain-containing protein</fullName>
    </recommendedName>
</protein>
<comment type="caution">
    <text evidence="9">The sequence shown here is derived from an EMBL/GenBank/DDBJ whole genome shotgun (WGS) entry which is preliminary data.</text>
</comment>
<dbReference type="Gene3D" id="1.10.10.60">
    <property type="entry name" value="Homeodomain-like"/>
    <property type="match status" value="1"/>
</dbReference>
<feature type="domain" description="Homeobox" evidence="8">
    <location>
        <begin position="76"/>
        <end position="136"/>
    </location>
</feature>
<evidence type="ECO:0000313" key="9">
    <source>
        <dbReference type="EMBL" id="CAF1046592.1"/>
    </source>
</evidence>
<dbReference type="InterPro" id="IPR001356">
    <property type="entry name" value="HD"/>
</dbReference>
<name>A0A814K2B2_9BILA</name>
<sequence length="175" mass="20603">MSTTMKSSFFIDDLLSVFKRPGLTTKQSPLISPLVSLDFYQSINQYTSKKLELHPFVYPGLNFHAYLNNEYLLKHCRRRKARTVFTDQQLNELEKRFDKQKYLSTPERFDLANALNLSEAQVKTWFQNHRMKFKKQTRRQVQNASNSPSSEDVDEQNDIDVVSSDECYSNKTFLK</sequence>
<dbReference type="InterPro" id="IPR009057">
    <property type="entry name" value="Homeodomain-like_sf"/>
</dbReference>
<feature type="compositionally biased region" description="Polar residues" evidence="7">
    <location>
        <begin position="139"/>
        <end position="150"/>
    </location>
</feature>
<feature type="DNA-binding region" description="Homeobox" evidence="5">
    <location>
        <begin position="78"/>
        <end position="137"/>
    </location>
</feature>
<dbReference type="PRINTS" id="PR00024">
    <property type="entry name" value="HOMEOBOX"/>
</dbReference>
<evidence type="ECO:0000256" key="5">
    <source>
        <dbReference type="PROSITE-ProRule" id="PRU00108"/>
    </source>
</evidence>
<feature type="region of interest" description="Disordered" evidence="7">
    <location>
        <begin position="136"/>
        <end position="156"/>
    </location>
</feature>
<evidence type="ECO:0000313" key="12">
    <source>
        <dbReference type="Proteomes" id="UP000663870"/>
    </source>
</evidence>
<dbReference type="GO" id="GO:0000981">
    <property type="term" value="F:DNA-binding transcription factor activity, RNA polymerase II-specific"/>
    <property type="evidence" value="ECO:0007669"/>
    <property type="project" value="InterPro"/>
</dbReference>
<evidence type="ECO:0000256" key="3">
    <source>
        <dbReference type="ARBA" id="ARBA00023155"/>
    </source>
</evidence>
<comment type="subcellular location">
    <subcellularLocation>
        <location evidence="1 5 6">Nucleus</location>
    </subcellularLocation>
</comment>
<keyword evidence="2 5" id="KW-0238">DNA-binding</keyword>
<dbReference type="GO" id="GO:0003677">
    <property type="term" value="F:DNA binding"/>
    <property type="evidence" value="ECO:0007669"/>
    <property type="project" value="UniProtKB-UniRule"/>
</dbReference>
<keyword evidence="3 5" id="KW-0371">Homeobox</keyword>
<dbReference type="CDD" id="cd00086">
    <property type="entry name" value="homeodomain"/>
    <property type="match status" value="1"/>
</dbReference>
<dbReference type="InterPro" id="IPR017970">
    <property type="entry name" value="Homeobox_CS"/>
</dbReference>
<evidence type="ECO:0000256" key="2">
    <source>
        <dbReference type="ARBA" id="ARBA00023125"/>
    </source>
</evidence>
<dbReference type="PANTHER" id="PTHR24333:SF8">
    <property type="entry name" value="HOMEOBOX PROTEIN CEH-62"/>
    <property type="match status" value="1"/>
</dbReference>
<reference evidence="9" key="1">
    <citation type="submission" date="2021-02" db="EMBL/GenBank/DDBJ databases">
        <authorList>
            <person name="Nowell W R."/>
        </authorList>
    </citation>
    <scope>NUCLEOTIDE SEQUENCE</scope>
</reference>
<evidence type="ECO:0000256" key="6">
    <source>
        <dbReference type="RuleBase" id="RU000682"/>
    </source>
</evidence>
<evidence type="ECO:0000256" key="4">
    <source>
        <dbReference type="ARBA" id="ARBA00023242"/>
    </source>
</evidence>
<dbReference type="FunFam" id="1.10.10.60:FF:000373">
    <property type="entry name" value="Blast:Brain-specific homeobox protein"/>
    <property type="match status" value="1"/>
</dbReference>
<evidence type="ECO:0000259" key="8">
    <source>
        <dbReference type="PROSITE" id="PS50071"/>
    </source>
</evidence>
<evidence type="ECO:0000256" key="1">
    <source>
        <dbReference type="ARBA" id="ARBA00004123"/>
    </source>
</evidence>
<dbReference type="Proteomes" id="UP000663854">
    <property type="component" value="Unassembled WGS sequence"/>
</dbReference>
<gene>
    <name evidence="10" type="ORF">JXQ802_LOCUS24780</name>
    <name evidence="9" type="ORF">PYM288_LOCUS16927</name>
</gene>
<organism evidence="9 11">
    <name type="scientific">Rotaria sordida</name>
    <dbReference type="NCBI Taxonomy" id="392033"/>
    <lineage>
        <taxon>Eukaryota</taxon>
        <taxon>Metazoa</taxon>
        <taxon>Spiralia</taxon>
        <taxon>Gnathifera</taxon>
        <taxon>Rotifera</taxon>
        <taxon>Eurotatoria</taxon>
        <taxon>Bdelloidea</taxon>
        <taxon>Philodinida</taxon>
        <taxon>Philodinidae</taxon>
        <taxon>Rotaria</taxon>
    </lineage>
</organism>
<dbReference type="PANTHER" id="PTHR24333">
    <property type="entry name" value="HOMEO BOX HB9 LIKE A-RELATED"/>
    <property type="match status" value="1"/>
</dbReference>
<dbReference type="PROSITE" id="PS00027">
    <property type="entry name" value="HOMEOBOX_1"/>
    <property type="match status" value="1"/>
</dbReference>
<dbReference type="InterPro" id="IPR050848">
    <property type="entry name" value="Homeobox_TF"/>
</dbReference>
<dbReference type="EMBL" id="CAJNOL010000815">
    <property type="protein sequence ID" value="CAF1207905.1"/>
    <property type="molecule type" value="Genomic_DNA"/>
</dbReference>
<dbReference type="Pfam" id="PF00046">
    <property type="entry name" value="Homeodomain"/>
    <property type="match status" value="1"/>
</dbReference>
<evidence type="ECO:0000313" key="11">
    <source>
        <dbReference type="Proteomes" id="UP000663854"/>
    </source>
</evidence>
<proteinExistence type="predicted"/>
<keyword evidence="12" id="KW-1185">Reference proteome</keyword>
<dbReference type="PROSITE" id="PS50071">
    <property type="entry name" value="HOMEOBOX_2"/>
    <property type="match status" value="1"/>
</dbReference>
<dbReference type="SUPFAM" id="SSF46689">
    <property type="entry name" value="Homeodomain-like"/>
    <property type="match status" value="1"/>
</dbReference>
<dbReference type="InterPro" id="IPR020479">
    <property type="entry name" value="HD_metazoa"/>
</dbReference>
<keyword evidence="4 5" id="KW-0539">Nucleus</keyword>
<evidence type="ECO:0000256" key="7">
    <source>
        <dbReference type="SAM" id="MobiDB-lite"/>
    </source>
</evidence>
<accession>A0A814K2B2</accession>
<dbReference type="AlphaFoldDB" id="A0A814K2B2"/>
<dbReference type="SMART" id="SM00389">
    <property type="entry name" value="HOX"/>
    <property type="match status" value="1"/>
</dbReference>